<reference evidence="1 2" key="1">
    <citation type="submission" date="2016-02" db="EMBL/GenBank/DDBJ databases">
        <title>Genome analysis of coral dinoflagellate symbionts highlights evolutionary adaptations to a symbiotic lifestyle.</title>
        <authorList>
            <person name="Aranda M."/>
            <person name="Li Y."/>
            <person name="Liew Y.J."/>
            <person name="Baumgarten S."/>
            <person name="Simakov O."/>
            <person name="Wilson M."/>
            <person name="Piel J."/>
            <person name="Ashoor H."/>
            <person name="Bougouffa S."/>
            <person name="Bajic V.B."/>
            <person name="Ryu T."/>
            <person name="Ravasi T."/>
            <person name="Bayer T."/>
            <person name="Micklem G."/>
            <person name="Kim H."/>
            <person name="Bhak J."/>
            <person name="Lajeunesse T.C."/>
            <person name="Voolstra C.R."/>
        </authorList>
    </citation>
    <scope>NUCLEOTIDE SEQUENCE [LARGE SCALE GENOMIC DNA]</scope>
    <source>
        <strain evidence="1 2">CCMP2467</strain>
    </source>
</reference>
<dbReference type="EMBL" id="LSRX01000258">
    <property type="protein sequence ID" value="OLQ02666.1"/>
    <property type="molecule type" value="Genomic_DNA"/>
</dbReference>
<keyword evidence="2" id="KW-1185">Reference proteome</keyword>
<gene>
    <name evidence="1" type="ORF">AK812_SmicGene14443</name>
</gene>
<protein>
    <submittedName>
        <fullName evidence="1">Uncharacterized protein</fullName>
    </submittedName>
</protein>
<dbReference type="OrthoDB" id="428235at2759"/>
<organism evidence="1 2">
    <name type="scientific">Symbiodinium microadriaticum</name>
    <name type="common">Dinoflagellate</name>
    <name type="synonym">Zooxanthella microadriatica</name>
    <dbReference type="NCBI Taxonomy" id="2951"/>
    <lineage>
        <taxon>Eukaryota</taxon>
        <taxon>Sar</taxon>
        <taxon>Alveolata</taxon>
        <taxon>Dinophyceae</taxon>
        <taxon>Suessiales</taxon>
        <taxon>Symbiodiniaceae</taxon>
        <taxon>Symbiodinium</taxon>
    </lineage>
</organism>
<accession>A0A1Q9E5G9</accession>
<evidence type="ECO:0000313" key="2">
    <source>
        <dbReference type="Proteomes" id="UP000186817"/>
    </source>
</evidence>
<sequence>MGRGILELLEVGRGILELAEVDHISGLRSTTAGTRAAMLGELREENQRLRADMAQCRDSEAAAKQEASELRKQVKDLEDERSKTLHSHGVALERLSTRLSEVQGEHKAEVSGLQRKMDILERLHKESSKECAKLKDDRQAEYDLRELETANKSLAAELKTKERERMNLKSELFEVKKEVKELKRANSKKS</sequence>
<evidence type="ECO:0000313" key="1">
    <source>
        <dbReference type="EMBL" id="OLQ02666.1"/>
    </source>
</evidence>
<proteinExistence type="predicted"/>
<dbReference type="AlphaFoldDB" id="A0A1Q9E5G9"/>
<dbReference type="Proteomes" id="UP000186817">
    <property type="component" value="Unassembled WGS sequence"/>
</dbReference>
<comment type="caution">
    <text evidence="1">The sequence shown here is derived from an EMBL/GenBank/DDBJ whole genome shotgun (WGS) entry which is preliminary data.</text>
</comment>
<name>A0A1Q9E5G9_SYMMI</name>